<dbReference type="InterPro" id="IPR032466">
    <property type="entry name" value="Metal_Hydrolase"/>
</dbReference>
<dbReference type="Gene3D" id="3.20.20.140">
    <property type="entry name" value="Metal-dependent hydrolases"/>
    <property type="match status" value="1"/>
</dbReference>
<evidence type="ECO:0000313" key="3">
    <source>
        <dbReference type="Proteomes" id="UP001169027"/>
    </source>
</evidence>
<dbReference type="SUPFAM" id="SSF51556">
    <property type="entry name" value="Metallo-dependent hydrolases"/>
    <property type="match status" value="1"/>
</dbReference>
<dbReference type="PANTHER" id="PTHR35563">
    <property type="entry name" value="BARREL METAL-DEPENDENT HYDROLASE, PUTATIVE (AFU_ORTHOLOGUE AFUA_1G16240)-RELATED"/>
    <property type="match status" value="1"/>
</dbReference>
<feature type="domain" description="Amidohydrolase-related" evidence="1">
    <location>
        <begin position="9"/>
        <end position="274"/>
    </location>
</feature>
<dbReference type="EMBL" id="JAUKVY010000011">
    <property type="protein sequence ID" value="MDO1533886.1"/>
    <property type="molecule type" value="Genomic_DNA"/>
</dbReference>
<dbReference type="PANTHER" id="PTHR35563:SF2">
    <property type="entry name" value="BARREL METAL-DEPENDENT HYDROLASE, PUTATIVE (AFU_ORTHOLOGUE AFUA_1G16240)-RELATED"/>
    <property type="match status" value="1"/>
</dbReference>
<proteinExistence type="predicted"/>
<protein>
    <submittedName>
        <fullName evidence="2">Amidohydrolase family protein</fullName>
    </submittedName>
</protein>
<accession>A0ABT8S8Y2</accession>
<dbReference type="InterPro" id="IPR052358">
    <property type="entry name" value="Aro_Compnd_Degr_Hydrolases"/>
</dbReference>
<dbReference type="InterPro" id="IPR006680">
    <property type="entry name" value="Amidohydro-rel"/>
</dbReference>
<evidence type="ECO:0000313" key="2">
    <source>
        <dbReference type="EMBL" id="MDO1533886.1"/>
    </source>
</evidence>
<gene>
    <name evidence="2" type="ORF">Q2T77_16490</name>
</gene>
<dbReference type="Pfam" id="PF04909">
    <property type="entry name" value="Amidohydro_2"/>
    <property type="match status" value="1"/>
</dbReference>
<dbReference type="Proteomes" id="UP001169027">
    <property type="component" value="Unassembled WGS sequence"/>
</dbReference>
<name>A0ABT8S8Y2_9BURK</name>
<sequence>MDIFDEPKIDCHNHILDPRRFPYASDTHYAPAGQETGSADLFLTVMAAHGVQRALVVGPNSGYGTGNNACLIDAIARSQGRMKGIAVVDNGIALDALAELKAQGIVGVAFNPSFLGVDYYLGAGALIGKLRELGLLLQVQVERDQLPALLPLLADAGVPILIDHCGKPDIAAGLRQPGFQALLGLGRSGKACVKLSGFAKFSGQPHPHQDVWPFVRALAEAFTLERCLWGSVWPYLRATERIDYGLQLKLMEQLFPDAGERRKLFWETPRRLFGWTD</sequence>
<comment type="caution">
    <text evidence="2">The sequence shown here is derived from an EMBL/GenBank/DDBJ whole genome shotgun (WGS) entry which is preliminary data.</text>
</comment>
<keyword evidence="3" id="KW-1185">Reference proteome</keyword>
<evidence type="ECO:0000259" key="1">
    <source>
        <dbReference type="Pfam" id="PF04909"/>
    </source>
</evidence>
<organism evidence="2 3">
    <name type="scientific">Variovorax ginsengisoli</name>
    <dbReference type="NCBI Taxonomy" id="363844"/>
    <lineage>
        <taxon>Bacteria</taxon>
        <taxon>Pseudomonadati</taxon>
        <taxon>Pseudomonadota</taxon>
        <taxon>Betaproteobacteria</taxon>
        <taxon>Burkholderiales</taxon>
        <taxon>Comamonadaceae</taxon>
        <taxon>Variovorax</taxon>
    </lineage>
</organism>
<reference evidence="2" key="1">
    <citation type="submission" date="2023-06" db="EMBL/GenBank/DDBJ databases">
        <authorList>
            <person name="Jiang Y."/>
            <person name="Liu Q."/>
        </authorList>
    </citation>
    <scope>NUCLEOTIDE SEQUENCE</scope>
    <source>
        <strain evidence="2">CGMCC 1.12090</strain>
    </source>
</reference>